<dbReference type="InParanoid" id="F8PG75"/>
<evidence type="ECO:0000313" key="1">
    <source>
        <dbReference type="EMBL" id="EGO04322.1"/>
    </source>
</evidence>
<protein>
    <submittedName>
        <fullName evidence="1">Uncharacterized protein</fullName>
    </submittedName>
</protein>
<evidence type="ECO:0000313" key="2">
    <source>
        <dbReference type="Proteomes" id="UP000008063"/>
    </source>
</evidence>
<accession>F8PG75</accession>
<keyword evidence="2" id="KW-1185">Reference proteome</keyword>
<dbReference type="Proteomes" id="UP000008063">
    <property type="component" value="Unassembled WGS sequence"/>
</dbReference>
<dbReference type="HOGENOM" id="CLU_2962288_0_0_1"/>
<gene>
    <name evidence="1" type="ORF">SERLA73DRAFT_45213</name>
</gene>
<dbReference type="AlphaFoldDB" id="F8PG75"/>
<organism evidence="2">
    <name type="scientific">Serpula lacrymans var. lacrymans (strain S7.3)</name>
    <name type="common">Dry rot fungus</name>
    <dbReference type="NCBI Taxonomy" id="936435"/>
    <lineage>
        <taxon>Eukaryota</taxon>
        <taxon>Fungi</taxon>
        <taxon>Dikarya</taxon>
        <taxon>Basidiomycota</taxon>
        <taxon>Agaricomycotina</taxon>
        <taxon>Agaricomycetes</taxon>
        <taxon>Agaricomycetidae</taxon>
        <taxon>Boletales</taxon>
        <taxon>Coniophorineae</taxon>
        <taxon>Serpulaceae</taxon>
        <taxon>Serpula</taxon>
    </lineage>
</organism>
<name>F8PG75_SERL3</name>
<sequence>MSVFIHSGNRYFITFINRHSHNLVMKLLKMKDKAFTCTKEYLERAENKTGRQANFFRRY</sequence>
<proteinExistence type="predicted"/>
<reference evidence="2" key="1">
    <citation type="journal article" date="2011" name="Science">
        <title>The plant cell wall-decomposing machinery underlies the functional diversity of forest fungi.</title>
        <authorList>
            <person name="Eastwood D.C."/>
            <person name="Floudas D."/>
            <person name="Binder M."/>
            <person name="Majcherczyk A."/>
            <person name="Schneider P."/>
            <person name="Aerts A."/>
            <person name="Asiegbu F.O."/>
            <person name="Baker S.E."/>
            <person name="Barry K."/>
            <person name="Bendiksby M."/>
            <person name="Blumentritt M."/>
            <person name="Coutinho P.M."/>
            <person name="Cullen D."/>
            <person name="de Vries R.P."/>
            <person name="Gathman A."/>
            <person name="Goodell B."/>
            <person name="Henrissat B."/>
            <person name="Ihrmark K."/>
            <person name="Kauserud H."/>
            <person name="Kohler A."/>
            <person name="LaButti K."/>
            <person name="Lapidus A."/>
            <person name="Lavin J.L."/>
            <person name="Lee Y.-H."/>
            <person name="Lindquist E."/>
            <person name="Lilly W."/>
            <person name="Lucas S."/>
            <person name="Morin E."/>
            <person name="Murat C."/>
            <person name="Oguiza J.A."/>
            <person name="Park J."/>
            <person name="Pisabarro A.G."/>
            <person name="Riley R."/>
            <person name="Rosling A."/>
            <person name="Salamov A."/>
            <person name="Schmidt O."/>
            <person name="Schmutz J."/>
            <person name="Skrede I."/>
            <person name="Stenlid J."/>
            <person name="Wiebenga A."/>
            <person name="Xie X."/>
            <person name="Kuees U."/>
            <person name="Hibbett D.S."/>
            <person name="Hoffmeister D."/>
            <person name="Hoegberg N."/>
            <person name="Martin F."/>
            <person name="Grigoriev I.V."/>
            <person name="Watkinson S.C."/>
        </authorList>
    </citation>
    <scope>NUCLEOTIDE SEQUENCE [LARGE SCALE GENOMIC DNA]</scope>
    <source>
        <strain evidence="2">strain S7.3</strain>
    </source>
</reference>
<dbReference type="EMBL" id="GL945474">
    <property type="protein sequence ID" value="EGO04322.1"/>
    <property type="molecule type" value="Genomic_DNA"/>
</dbReference>